<protein>
    <submittedName>
        <fullName evidence="7">Translocation/assembly module TamB</fullName>
    </submittedName>
</protein>
<evidence type="ECO:0000256" key="2">
    <source>
        <dbReference type="ARBA" id="ARBA00022692"/>
    </source>
</evidence>
<dbReference type="GO" id="GO:0009306">
    <property type="term" value="P:protein secretion"/>
    <property type="evidence" value="ECO:0007669"/>
    <property type="project" value="InterPro"/>
</dbReference>
<keyword evidence="3 5" id="KW-1133">Transmembrane helix</keyword>
<evidence type="ECO:0000259" key="6">
    <source>
        <dbReference type="Pfam" id="PF04357"/>
    </source>
</evidence>
<keyword evidence="4 5" id="KW-0472">Membrane</keyword>
<dbReference type="RefSeq" id="WP_147123479.1">
    <property type="nucleotide sequence ID" value="NZ_VOPY01000003.1"/>
</dbReference>
<reference evidence="7 8" key="1">
    <citation type="submission" date="2019-08" db="EMBL/GenBank/DDBJ databases">
        <title>Sphingorhabdus soil sp. nov., isolated from arctic soil.</title>
        <authorList>
            <person name="Liu Y."/>
        </authorList>
    </citation>
    <scope>NUCLEOTIDE SEQUENCE [LARGE SCALE GENOMIC DNA]</scope>
    <source>
        <strain evidence="7 8">D-2Q-5-6</strain>
    </source>
</reference>
<feature type="transmembrane region" description="Helical" evidence="5">
    <location>
        <begin position="24"/>
        <end position="45"/>
    </location>
</feature>
<dbReference type="Pfam" id="PF04357">
    <property type="entry name" value="TamB"/>
    <property type="match status" value="1"/>
</dbReference>
<accession>A0A5C6U666</accession>
<dbReference type="InterPro" id="IPR007452">
    <property type="entry name" value="TamB_C"/>
</dbReference>
<evidence type="ECO:0000313" key="7">
    <source>
        <dbReference type="EMBL" id="TXC68249.1"/>
    </source>
</evidence>
<dbReference type="OrthoDB" id="7784409at2"/>
<evidence type="ECO:0000256" key="5">
    <source>
        <dbReference type="SAM" id="Phobius"/>
    </source>
</evidence>
<dbReference type="PANTHER" id="PTHR36985">
    <property type="entry name" value="TRANSLOCATION AND ASSEMBLY MODULE SUBUNIT TAMB"/>
    <property type="match status" value="1"/>
</dbReference>
<gene>
    <name evidence="7" type="ORF">FSZ31_11210</name>
</gene>
<dbReference type="GO" id="GO:0005886">
    <property type="term" value="C:plasma membrane"/>
    <property type="evidence" value="ECO:0007669"/>
    <property type="project" value="InterPro"/>
</dbReference>
<proteinExistence type="predicted"/>
<dbReference type="EMBL" id="VOPY01000003">
    <property type="protein sequence ID" value="TXC68249.1"/>
    <property type="molecule type" value="Genomic_DNA"/>
</dbReference>
<dbReference type="PANTHER" id="PTHR36985:SF1">
    <property type="entry name" value="TRANSLOCATION AND ASSEMBLY MODULE SUBUNIT TAMB"/>
    <property type="match status" value="1"/>
</dbReference>
<evidence type="ECO:0000256" key="1">
    <source>
        <dbReference type="ARBA" id="ARBA00004167"/>
    </source>
</evidence>
<sequence>MAAGADTGEDPPAARRRWRFRKALAWLVGIATAIVALVTIALVAIDTDAGHRALIDRIEAMAPASGLKIKIGRIDGSLYGEAVLHDVRLYDTKGLFFRASTAELDWSPLLYLTANRLDIDRLKIPRAMLWRLPALVPSKEEKPILPGFDIRIGALDVEQLVLGEAISGKRHVASLKGNVDIRSGRAEVDLAAALRDGDDKARLKLVSIPANRRFDIDLAVTASAGGVLAAMTGYKNGFTATLDGDGDYDKWDGRLVADSAGSKLARVSLGVRRGLYSFDGTLNAQRLLSGLPARLGGPALRVTGKTTFADRRLDGTISLRSAAMTLDGKGRIDLGRNSFSNLRLDARLLQPSALVKSMRGRDIRGSLLLDGPMSAPRFEYRLTSPAIAFGQSGFEQVEARGRGRIGKSVAQIPVLLTAARATGMGKLGADILYGLRAEGVLQLKDSILTSDLIRVTTRRVQGKIVLLANLKTGDFTIGFDGALPGYEIPGLGRVDLISNLKVQPRSDGSTGVGGTATATLRRLDNGFLRGLAGGLPKITTNLSLDPGGRISFTNLRLSAPDLNLTASGYRRRDGSFHFEGGGRHARYGPLTLTLDGAIDRPKVRLVFASPLDAAGLADVGVSLDPTDSGYVFVAGGQSLLGPFTAEGAVLLPKGADAIIQVTRLTVANTVARGRLRPVTGGLVGALAVSGGGLTGEVDLDMVGGVQRIAAALVARDASFPGPPAITIRRGKLDIVALLDPAGTSIDAKLDGQGIRRGSLSIANVSASAKLVDGSGTVRTKISGARGREFVFEAVAAIAPGRVRISGGGSVDGRALRLTRPALLIKGEDGWRLRAAELAHNGGTLRLAGQFGRDIEFDAGLNNLPLALLDIGYPELGLGGRATGTIQYRSHAGELPTGKADLRVRRLSRSGVALSSEPIDLAFTAALSARSAAMRGIIGDGSGKTVGRIQGRVSPLASGGDIIQRIASAPLFAQLRYAGPSDTLWRLTGVDALDVSGPIQLAADVRGKLSDPLIRGTMRTENARIESVLAGIVLTDTKAVGRFDGSRLELRGISGRTRGGGTVTGSGTLDLASARGFGMDMKLDARDAEVLNRDDIGATVSGPLRITYDNKAGGLISGEVTLDKARFRLGQAAAAEALPVVKVTEINGRADMPDFGNPAAPWRLDLKAKARNQLAVTGLGIDSEWGADLAISGTVTNPRIVGTATLVRGVYSFAGRNFRLDTGDIRFVGRSPVDPVLDIVAVSEVSGINATINVRGTGQRPEISFASVPALPEDELLSRILFGSSITDISVAEAAQLGAALASLRGGSGGLDPINSLRKAVGLDRLRILPADATIGQGTAVAAGKYITRRLYVEVITDGQGYSATRAEFQIFRWLSILSTISTIGRQSANVRVSKDY</sequence>
<comment type="subcellular location">
    <subcellularLocation>
        <location evidence="1">Membrane</location>
        <topology evidence="1">Single-pass membrane protein</topology>
    </subcellularLocation>
</comment>
<organism evidence="7 8">
    <name type="scientific">Flavisphingopyxis soli</name>
    <dbReference type="NCBI Taxonomy" id="2601267"/>
    <lineage>
        <taxon>Bacteria</taxon>
        <taxon>Pseudomonadati</taxon>
        <taxon>Pseudomonadota</taxon>
        <taxon>Alphaproteobacteria</taxon>
        <taxon>Sphingomonadales</taxon>
        <taxon>Sphingopyxidaceae</taxon>
        <taxon>Flavisphingopyxis</taxon>
    </lineage>
</organism>
<evidence type="ECO:0000256" key="3">
    <source>
        <dbReference type="ARBA" id="ARBA00022989"/>
    </source>
</evidence>
<keyword evidence="2 5" id="KW-0812">Transmembrane</keyword>
<comment type="caution">
    <text evidence="7">The sequence shown here is derived from an EMBL/GenBank/DDBJ whole genome shotgun (WGS) entry which is preliminary data.</text>
</comment>
<dbReference type="GO" id="GO:0097347">
    <property type="term" value="C:TAM protein secretion complex"/>
    <property type="evidence" value="ECO:0007669"/>
    <property type="project" value="TreeGrafter"/>
</dbReference>
<keyword evidence="8" id="KW-1185">Reference proteome</keyword>
<dbReference type="Proteomes" id="UP000321129">
    <property type="component" value="Unassembled WGS sequence"/>
</dbReference>
<evidence type="ECO:0000313" key="8">
    <source>
        <dbReference type="Proteomes" id="UP000321129"/>
    </source>
</evidence>
<evidence type="ECO:0000256" key="4">
    <source>
        <dbReference type="ARBA" id="ARBA00023136"/>
    </source>
</evidence>
<name>A0A5C6U666_9SPHN</name>
<feature type="domain" description="Translocation and assembly module TamB C-terminal" evidence="6">
    <location>
        <begin position="1052"/>
        <end position="1394"/>
    </location>
</feature>